<reference evidence="5" key="1">
    <citation type="submission" date="2018-05" db="EMBL/GenBank/DDBJ databases">
        <authorList>
            <person name="Lanie J.A."/>
            <person name="Ng W.-L."/>
            <person name="Kazmierczak K.M."/>
            <person name="Andrzejewski T.M."/>
            <person name="Davidsen T.M."/>
            <person name="Wayne K.J."/>
            <person name="Tettelin H."/>
            <person name="Glass J.I."/>
            <person name="Rusch D."/>
            <person name="Podicherti R."/>
            <person name="Tsui H.-C.T."/>
            <person name="Winkler M.E."/>
        </authorList>
    </citation>
    <scope>NUCLEOTIDE SEQUENCE</scope>
</reference>
<dbReference type="EMBL" id="UINC01033748">
    <property type="protein sequence ID" value="SVB23502.1"/>
    <property type="molecule type" value="Genomic_DNA"/>
</dbReference>
<accession>A0A382CCE3</accession>
<dbReference type="SUPFAM" id="SSF48179">
    <property type="entry name" value="6-phosphogluconate dehydrogenase C-terminal domain-like"/>
    <property type="match status" value="1"/>
</dbReference>
<evidence type="ECO:0000256" key="1">
    <source>
        <dbReference type="ARBA" id="ARBA00023002"/>
    </source>
</evidence>
<proteinExistence type="predicted"/>
<dbReference type="InterPro" id="IPR029154">
    <property type="entry name" value="HIBADH-like_NADP-bd"/>
</dbReference>
<dbReference type="GO" id="GO:0016616">
    <property type="term" value="F:oxidoreductase activity, acting on the CH-OH group of donors, NAD or NADP as acceptor"/>
    <property type="evidence" value="ECO:0007669"/>
    <property type="project" value="TreeGrafter"/>
</dbReference>
<dbReference type="GO" id="GO:0050661">
    <property type="term" value="F:NADP binding"/>
    <property type="evidence" value="ECO:0007669"/>
    <property type="project" value="InterPro"/>
</dbReference>
<dbReference type="InterPro" id="IPR006115">
    <property type="entry name" value="6PGDH_NADP-bd"/>
</dbReference>
<dbReference type="Gene3D" id="3.40.50.720">
    <property type="entry name" value="NAD(P)-binding Rossmann-like Domain"/>
    <property type="match status" value="1"/>
</dbReference>
<sequence length="167" mass="17845">GVHGAQAGPLAVMCAGSRALYDRVHPALATFSANQFFIGPEPGQAQVLKILNNFLSATALAASSEALLFGQAHGLELTQMCDVINVSTGMNTATLDKIPRQVASGKYNTGFSNSLMYKDISLYLERCQELGAPGRISQTVVDLWGAFTTLSPQSDATNIFRYVDQTL</sequence>
<dbReference type="Pfam" id="PF14833">
    <property type="entry name" value="NAD_binding_11"/>
    <property type="match status" value="1"/>
</dbReference>
<name>A0A382CCE3_9ZZZZ</name>
<protein>
    <recommendedName>
        <fullName evidence="6">3-hydroxyisobutyrate dehydrogenase-like NAD-binding domain-containing protein</fullName>
    </recommendedName>
</protein>
<dbReference type="PANTHER" id="PTHR22981">
    <property type="entry name" value="3-HYDROXYISOBUTYRATE DEHYDROGENASE-RELATED"/>
    <property type="match status" value="1"/>
</dbReference>
<dbReference type="GO" id="GO:0051287">
    <property type="term" value="F:NAD binding"/>
    <property type="evidence" value="ECO:0007669"/>
    <property type="project" value="InterPro"/>
</dbReference>
<dbReference type="Gene3D" id="1.10.1040.10">
    <property type="entry name" value="N-(1-d-carboxylethyl)-l-norvaline Dehydrogenase, domain 2"/>
    <property type="match status" value="1"/>
</dbReference>
<keyword evidence="1" id="KW-0560">Oxidoreductase</keyword>
<evidence type="ECO:0000256" key="2">
    <source>
        <dbReference type="ARBA" id="ARBA00023027"/>
    </source>
</evidence>
<evidence type="ECO:0000313" key="5">
    <source>
        <dbReference type="EMBL" id="SVB23502.1"/>
    </source>
</evidence>
<organism evidence="5">
    <name type="scientific">marine metagenome</name>
    <dbReference type="NCBI Taxonomy" id="408172"/>
    <lineage>
        <taxon>unclassified sequences</taxon>
        <taxon>metagenomes</taxon>
        <taxon>ecological metagenomes</taxon>
    </lineage>
</organism>
<feature type="domain" description="6-phosphogluconate dehydrogenase NADP-binding" evidence="3">
    <location>
        <begin position="1"/>
        <end position="39"/>
    </location>
</feature>
<feature type="non-terminal residue" evidence="5">
    <location>
        <position position="1"/>
    </location>
</feature>
<evidence type="ECO:0000259" key="4">
    <source>
        <dbReference type="Pfam" id="PF14833"/>
    </source>
</evidence>
<dbReference type="Pfam" id="PF03446">
    <property type="entry name" value="NAD_binding_2"/>
    <property type="match status" value="1"/>
</dbReference>
<feature type="domain" description="3-hydroxyisobutyrate dehydrogenase-like NAD-binding" evidence="4">
    <location>
        <begin position="43"/>
        <end position="162"/>
    </location>
</feature>
<dbReference type="InterPro" id="IPR008927">
    <property type="entry name" value="6-PGluconate_DH-like_C_sf"/>
</dbReference>
<evidence type="ECO:0000259" key="3">
    <source>
        <dbReference type="Pfam" id="PF03446"/>
    </source>
</evidence>
<evidence type="ECO:0008006" key="6">
    <source>
        <dbReference type="Google" id="ProtNLM"/>
    </source>
</evidence>
<dbReference type="AlphaFoldDB" id="A0A382CCE3"/>
<keyword evidence="2" id="KW-0520">NAD</keyword>
<dbReference type="PANTHER" id="PTHR22981:SF7">
    <property type="entry name" value="3-HYDROXYISOBUTYRATE DEHYDROGENASE, MITOCHONDRIAL"/>
    <property type="match status" value="1"/>
</dbReference>
<gene>
    <name evidence="5" type="ORF">METZ01_LOCUS176356</name>
</gene>
<dbReference type="InterPro" id="IPR013328">
    <property type="entry name" value="6PGD_dom2"/>
</dbReference>